<keyword evidence="2" id="KW-1185">Reference proteome</keyword>
<accession>A0A2K9PU90</accession>
<dbReference type="KEGG" id="fek:C1H87_18585"/>
<dbReference type="Proteomes" id="UP000235826">
    <property type="component" value="Chromosome"/>
</dbReference>
<organism evidence="1 2">
    <name type="scientific">Flavivirga eckloniae</name>
    <dbReference type="NCBI Taxonomy" id="1803846"/>
    <lineage>
        <taxon>Bacteria</taxon>
        <taxon>Pseudomonadati</taxon>
        <taxon>Bacteroidota</taxon>
        <taxon>Flavobacteriia</taxon>
        <taxon>Flavobacteriales</taxon>
        <taxon>Flavobacteriaceae</taxon>
        <taxon>Flavivirga</taxon>
    </lineage>
</organism>
<gene>
    <name evidence="1" type="ORF">C1H87_18585</name>
</gene>
<protein>
    <submittedName>
        <fullName evidence="1">Uncharacterized protein</fullName>
    </submittedName>
</protein>
<dbReference type="EMBL" id="CP025791">
    <property type="protein sequence ID" value="AUP80609.1"/>
    <property type="molecule type" value="Genomic_DNA"/>
</dbReference>
<reference evidence="1 2" key="1">
    <citation type="submission" date="2018-01" db="EMBL/GenBank/DDBJ databases">
        <title>Complete genome sequence of Flavivirga eckloniae ECD14 isolated from seaweed Ecklonia cava.</title>
        <authorList>
            <person name="Lee J.H."/>
            <person name="Baik K.S."/>
            <person name="Seong C.N."/>
        </authorList>
    </citation>
    <scope>NUCLEOTIDE SEQUENCE [LARGE SCALE GENOMIC DNA]</scope>
    <source>
        <strain evidence="1 2">ECD14</strain>
    </source>
</reference>
<evidence type="ECO:0000313" key="1">
    <source>
        <dbReference type="EMBL" id="AUP80609.1"/>
    </source>
</evidence>
<name>A0A2K9PU90_9FLAO</name>
<proteinExistence type="predicted"/>
<evidence type="ECO:0000313" key="2">
    <source>
        <dbReference type="Proteomes" id="UP000235826"/>
    </source>
</evidence>
<dbReference type="AlphaFoldDB" id="A0A2K9PU90"/>
<sequence length="699" mass="79535">MFHDNKQVRKVKGNSLLKNCKVIKVNAEKISEAVIEFHKVLRDTLSNSSVELKETFTVSKESLNWVITVLDAGEFWSTPIETVLQYPVSDKVKLWAPWGDPRGDTSGGGTNNKQIADAIINSGDLSSLTSWEDPLVAQPVTNKLWHYGAPRYQYDDSGVLYCPFQGDVINMPMISFFEKDHDMGLSLILSPEDTLLDINLETKKDGTVKFSRFNHRIGGGKVLRFSMDLVPHQADWRSSLGWMVERYRSYFYPTNPLAKEISGTGAYSNSDAEFDVAKMKKMAFRVNWRASFDFPYMGMFIPPVDKNEVWSSFVRERGGASSKSTSISKMSDYSKNMDDKGFYVLNYFNVTEFGTQIKYPKPAPKKSGASMWLDANDYLYEHLADAMLFVPDNQKPVVDKDVYNTEPGKPFWTWEKAVVMDPGVKSYQDFLVDQANKLVTELPNSYGICINRMDWTRFYNHKTDDGVSWMGDQPVGSMYVSWMKIMEKLDPVFHDNNKVIYANNHVKRIEQLKYVDGLFDEFTYAGASLNAVALLGNQKPVLGWISNDKQLTPDSDEVMQKFLYMGVFPMAPFPENDHSIRPSKLADKVYLDYGPLFNQLRGKEWVLEPHVISTKENAKVNLFKSFGGYTIPITHVKEAQLVEVRIKKKELVKNDLKVYAYHPGDEDPIVVPTEVVDGELKIVVPIKRGCAVLKINKAQ</sequence>